<feature type="non-terminal residue" evidence="1">
    <location>
        <position position="1"/>
    </location>
</feature>
<proteinExistence type="predicted"/>
<comment type="caution">
    <text evidence="1">The sequence shown here is derived from an EMBL/GenBank/DDBJ whole genome shotgun (WGS) entry which is preliminary data.</text>
</comment>
<name>A0A401PX86_SCYTO</name>
<reference evidence="1 2" key="1">
    <citation type="journal article" date="2018" name="Nat. Ecol. Evol.">
        <title>Shark genomes provide insights into elasmobranch evolution and the origin of vertebrates.</title>
        <authorList>
            <person name="Hara Y"/>
            <person name="Yamaguchi K"/>
            <person name="Onimaru K"/>
            <person name="Kadota M"/>
            <person name="Koyanagi M"/>
            <person name="Keeley SD"/>
            <person name="Tatsumi K"/>
            <person name="Tanaka K"/>
            <person name="Motone F"/>
            <person name="Kageyama Y"/>
            <person name="Nozu R"/>
            <person name="Adachi N"/>
            <person name="Nishimura O"/>
            <person name="Nakagawa R"/>
            <person name="Tanegashima C"/>
            <person name="Kiyatake I"/>
            <person name="Matsumoto R"/>
            <person name="Murakumo K"/>
            <person name="Nishida K"/>
            <person name="Terakita A"/>
            <person name="Kuratani S"/>
            <person name="Sato K"/>
            <person name="Hyodo S Kuraku.S."/>
        </authorList>
    </citation>
    <scope>NUCLEOTIDE SEQUENCE [LARGE SCALE GENOMIC DNA]</scope>
</reference>
<keyword evidence="2" id="KW-1185">Reference proteome</keyword>
<sequence length="70" mass="7917">VKRVSLLSDSDKVRQYFVCKSSAGPLSGLLRYGAEREPELPRHPERPHRAKVKMAASVRDKQTVFLPIDV</sequence>
<evidence type="ECO:0000313" key="1">
    <source>
        <dbReference type="EMBL" id="GCB77726.1"/>
    </source>
</evidence>
<gene>
    <name evidence="1" type="ORF">scyTo_0020028</name>
</gene>
<dbReference type="Proteomes" id="UP000288216">
    <property type="component" value="Unassembled WGS sequence"/>
</dbReference>
<evidence type="ECO:0000313" key="2">
    <source>
        <dbReference type="Proteomes" id="UP000288216"/>
    </source>
</evidence>
<dbReference type="AlphaFoldDB" id="A0A401PX86"/>
<organism evidence="1 2">
    <name type="scientific">Scyliorhinus torazame</name>
    <name type="common">Cloudy catshark</name>
    <name type="synonym">Catulus torazame</name>
    <dbReference type="NCBI Taxonomy" id="75743"/>
    <lineage>
        <taxon>Eukaryota</taxon>
        <taxon>Metazoa</taxon>
        <taxon>Chordata</taxon>
        <taxon>Craniata</taxon>
        <taxon>Vertebrata</taxon>
        <taxon>Chondrichthyes</taxon>
        <taxon>Elasmobranchii</taxon>
        <taxon>Galeomorphii</taxon>
        <taxon>Galeoidea</taxon>
        <taxon>Carcharhiniformes</taxon>
        <taxon>Scyliorhinidae</taxon>
        <taxon>Scyliorhinus</taxon>
    </lineage>
</organism>
<dbReference type="EMBL" id="BFAA01015581">
    <property type="protein sequence ID" value="GCB77726.1"/>
    <property type="molecule type" value="Genomic_DNA"/>
</dbReference>
<protein>
    <submittedName>
        <fullName evidence="1">Uncharacterized protein</fullName>
    </submittedName>
</protein>
<accession>A0A401PX86</accession>